<accession>A0A0W8EAX3</accession>
<reference evidence="1" key="1">
    <citation type="journal article" date="2015" name="Proc. Natl. Acad. Sci. U.S.A.">
        <title>Networks of energetic and metabolic interactions define dynamics in microbial communities.</title>
        <authorList>
            <person name="Embree M."/>
            <person name="Liu J.K."/>
            <person name="Al-Bassam M.M."/>
            <person name="Zengler K."/>
        </authorList>
    </citation>
    <scope>NUCLEOTIDE SEQUENCE</scope>
</reference>
<organism evidence="1">
    <name type="scientific">hydrocarbon metagenome</name>
    <dbReference type="NCBI Taxonomy" id="938273"/>
    <lineage>
        <taxon>unclassified sequences</taxon>
        <taxon>metagenomes</taxon>
        <taxon>ecological metagenomes</taxon>
    </lineage>
</organism>
<gene>
    <name evidence="1" type="ORF">ASZ90_016781</name>
</gene>
<name>A0A0W8EAX3_9ZZZZ</name>
<dbReference type="AlphaFoldDB" id="A0A0W8EAX3"/>
<evidence type="ECO:0000313" key="1">
    <source>
        <dbReference type="EMBL" id="KUG05802.1"/>
    </source>
</evidence>
<proteinExistence type="predicted"/>
<sequence>MSSRDRSSSGAILMKSAKVTIVILIAPSVKAGAIGIPSPSF</sequence>
<comment type="caution">
    <text evidence="1">The sequence shown here is derived from an EMBL/GenBank/DDBJ whole genome shotgun (WGS) entry which is preliminary data.</text>
</comment>
<protein>
    <submittedName>
        <fullName evidence="1">Uncharacterized protein</fullName>
    </submittedName>
</protein>
<dbReference type="EMBL" id="LNQE01001766">
    <property type="protein sequence ID" value="KUG05802.1"/>
    <property type="molecule type" value="Genomic_DNA"/>
</dbReference>